<gene>
    <name evidence="8" type="ORF">BQ4739_LOCUS1923</name>
</gene>
<evidence type="ECO:0000313" key="9">
    <source>
        <dbReference type="Proteomes" id="UP000256970"/>
    </source>
</evidence>
<dbReference type="InterPro" id="IPR044669">
    <property type="entry name" value="YneE/VCCN1/2-like"/>
</dbReference>
<sequence>MIIYSKTLWGFPLLTRVYGSALPRSLLPALLSGLITLLLLLLREQMQHLWVHPYPYQPLVLIATFVLTFRSNYAYQRHWEAYTQMQTMTARWLDATVQAIVFDRHPQPPGSKLPSPASHHQFVAELVQLSLLSSNHSHFLCRPSF</sequence>
<reference evidence="8 9" key="1">
    <citation type="submission" date="2016-10" db="EMBL/GenBank/DDBJ databases">
        <authorList>
            <person name="Cai Z."/>
        </authorList>
    </citation>
    <scope>NUCLEOTIDE SEQUENCE [LARGE SCALE GENOMIC DNA]</scope>
</reference>
<keyword evidence="9" id="KW-1185">Reference proteome</keyword>
<comment type="subcellular location">
    <subcellularLocation>
        <location evidence="1">Membrane</location>
        <topology evidence="1">Multi-pass membrane protein</topology>
    </subcellularLocation>
</comment>
<keyword evidence="2" id="KW-0813">Transport</keyword>
<evidence type="ECO:0000256" key="7">
    <source>
        <dbReference type="SAM" id="Phobius"/>
    </source>
</evidence>
<proteinExistence type="predicted"/>
<evidence type="ECO:0000256" key="2">
    <source>
        <dbReference type="ARBA" id="ARBA00022448"/>
    </source>
</evidence>
<protein>
    <submittedName>
        <fullName evidence="8">Uncharacterized protein</fullName>
    </submittedName>
</protein>
<feature type="transmembrane region" description="Helical" evidence="7">
    <location>
        <begin position="21"/>
        <end position="42"/>
    </location>
</feature>
<evidence type="ECO:0000256" key="5">
    <source>
        <dbReference type="ARBA" id="ARBA00023065"/>
    </source>
</evidence>
<evidence type="ECO:0000256" key="6">
    <source>
        <dbReference type="ARBA" id="ARBA00023136"/>
    </source>
</evidence>
<dbReference type="Proteomes" id="UP000256970">
    <property type="component" value="Unassembled WGS sequence"/>
</dbReference>
<dbReference type="GO" id="GO:0016020">
    <property type="term" value="C:membrane"/>
    <property type="evidence" value="ECO:0007669"/>
    <property type="project" value="UniProtKB-SubCell"/>
</dbReference>
<evidence type="ECO:0000256" key="4">
    <source>
        <dbReference type="ARBA" id="ARBA00022989"/>
    </source>
</evidence>
<evidence type="ECO:0000256" key="3">
    <source>
        <dbReference type="ARBA" id="ARBA00022692"/>
    </source>
</evidence>
<keyword evidence="3 7" id="KW-0812">Transmembrane</keyword>
<keyword evidence="6 7" id="KW-0472">Membrane</keyword>
<keyword evidence="4 7" id="KW-1133">Transmembrane helix</keyword>
<evidence type="ECO:0000313" key="8">
    <source>
        <dbReference type="EMBL" id="SZX61427.1"/>
    </source>
</evidence>
<evidence type="ECO:0000256" key="1">
    <source>
        <dbReference type="ARBA" id="ARBA00004141"/>
    </source>
</evidence>
<name>A0A383V760_TETOB</name>
<dbReference type="Pfam" id="PF25539">
    <property type="entry name" value="Bestrophin_2"/>
    <property type="match status" value="1"/>
</dbReference>
<dbReference type="EMBL" id="FNXT01000142">
    <property type="protein sequence ID" value="SZX61427.1"/>
    <property type="molecule type" value="Genomic_DNA"/>
</dbReference>
<dbReference type="AlphaFoldDB" id="A0A383V760"/>
<accession>A0A383V760</accession>
<organism evidence="8 9">
    <name type="scientific">Tetradesmus obliquus</name>
    <name type="common">Green alga</name>
    <name type="synonym">Acutodesmus obliquus</name>
    <dbReference type="NCBI Taxonomy" id="3088"/>
    <lineage>
        <taxon>Eukaryota</taxon>
        <taxon>Viridiplantae</taxon>
        <taxon>Chlorophyta</taxon>
        <taxon>core chlorophytes</taxon>
        <taxon>Chlorophyceae</taxon>
        <taxon>CS clade</taxon>
        <taxon>Sphaeropleales</taxon>
        <taxon>Scenedesmaceae</taxon>
        <taxon>Tetradesmus</taxon>
    </lineage>
</organism>
<keyword evidence="5" id="KW-0406">Ion transport</keyword>
<dbReference type="GO" id="GO:0005254">
    <property type="term" value="F:chloride channel activity"/>
    <property type="evidence" value="ECO:0007669"/>
    <property type="project" value="InterPro"/>
</dbReference>